<evidence type="ECO:0000256" key="1">
    <source>
        <dbReference type="ARBA" id="ARBA00022801"/>
    </source>
</evidence>
<proteinExistence type="predicted"/>
<feature type="chain" id="PRO_5032918955" evidence="3">
    <location>
        <begin position="25"/>
        <end position="911"/>
    </location>
</feature>
<dbReference type="AlphaFoldDB" id="A0A812ZFF5"/>
<dbReference type="InterPro" id="IPR007433">
    <property type="entry name" value="DUF481"/>
</dbReference>
<protein>
    <submittedName>
        <fullName evidence="5">NudF protein</fullName>
    </submittedName>
</protein>
<evidence type="ECO:0000256" key="2">
    <source>
        <dbReference type="SAM" id="MobiDB-lite"/>
    </source>
</evidence>
<accession>A0A812ZFF5</accession>
<feature type="signal peptide" evidence="3">
    <location>
        <begin position="1"/>
        <end position="24"/>
    </location>
</feature>
<evidence type="ECO:0000313" key="6">
    <source>
        <dbReference type="Proteomes" id="UP000601435"/>
    </source>
</evidence>
<dbReference type="InterPro" id="IPR015797">
    <property type="entry name" value="NUDIX_hydrolase-like_dom_sf"/>
</dbReference>
<keyword evidence="3" id="KW-0732">Signal</keyword>
<evidence type="ECO:0000256" key="3">
    <source>
        <dbReference type="SAM" id="SignalP"/>
    </source>
</evidence>
<dbReference type="EMBL" id="CAJNJA010047763">
    <property type="protein sequence ID" value="CAE7826326.1"/>
    <property type="molecule type" value="Genomic_DNA"/>
</dbReference>
<dbReference type="InterPro" id="IPR020084">
    <property type="entry name" value="NUDIX_hydrolase_CS"/>
</dbReference>
<sequence length="911" mass="100890">MTSRWLRALAATALAAAVTAPSLAQGEEAWDDEFPWVRVGETGSRILRLGVGYRVYEREGGPKLTLVGAVHIADARFYDAVENKLEAHDVILFEGVGPPGSGEDAQDLTPREKIDWTERRVRLLAMLAEQVRDADGLYPATLKEMRSALSDREASWVENASTDAWGHAIAYSLLDGEPEIVSTGSDGKEGGRGDASDIKLSDMPPLSAAERGEEPGIQKRLAETFGLTFQLDEMAHEGEKYVNSDLSLDEVDRLIRAGGGDGTMIFDMIGGEGLFTAITGFVLDVIEAMPGVAVRGKVMLMEMLGSSEEIFESGVPGMEGLMEVLIERRNERVMDDLARLLDSGEAFENGVAIVYGAGHMRDMEARLRDRFGYEPADQGWLTAMRVDLNREGISQTEMNFMRMSIQQQLAMMREALRAMKWRVERSMRSLDGGETLHEYHTIEAPDFVSVAPVSGDGHVLMVRQFRHGIERDALEFPGGLVDPGEDHAVCAARELREETGHEGEVELIGELWPNPAMMNNRLWVYASRDIRRVGEPDLESTEDIRLVRVPLRDLSRMARDGSIRGAMQVAIVHLVIGWMGRSPMRRYRLFSLIAALALLAWAAPRLHADVVVLNTGERLYGEVTSQDGDGVVLEHPVLGTLTLSAGVVNQVILTDDATPPAPEEAAEQDATPDDAEPTPAEEVVEAVTEVLKPAPEWESRLDVGFSISEGNTENSNLTISFKTVRDSEKEKTTIDAAYYFAEDSGEESENKATVGLNHDWKLPDSPWLYFARGRFDYDEFNSWRRRITAGGGVGYQFYDEDDFTLTGRAGLVAVQEYESDRDDVRLEGLLGVDLTWQIDKTQAFELSSTYFPDFDETGEFRLLTDAKWTLNLPQYEGASIFVGVRHEHQSVVDPGRENDDLLVVGGLGIDF</sequence>
<evidence type="ECO:0000259" key="4">
    <source>
        <dbReference type="PROSITE" id="PS51462"/>
    </source>
</evidence>
<dbReference type="SUPFAM" id="SSF54523">
    <property type="entry name" value="Pili subunits"/>
    <property type="match status" value="1"/>
</dbReference>
<dbReference type="Gene3D" id="3.30.700.10">
    <property type="entry name" value="Glycoprotein, Type 4 Pilin"/>
    <property type="match status" value="1"/>
</dbReference>
<feature type="region of interest" description="Disordered" evidence="2">
    <location>
        <begin position="657"/>
        <end position="682"/>
    </location>
</feature>
<name>A0A812ZFF5_9DINO</name>
<dbReference type="PANTHER" id="PTHR35757">
    <property type="entry name" value="THERMOSOME SUBUNIT GAMMA"/>
    <property type="match status" value="1"/>
</dbReference>
<dbReference type="PROSITE" id="PS51462">
    <property type="entry name" value="NUDIX"/>
    <property type="match status" value="1"/>
</dbReference>
<dbReference type="GO" id="GO:0016787">
    <property type="term" value="F:hydrolase activity"/>
    <property type="evidence" value="ECO:0007669"/>
    <property type="project" value="UniProtKB-KW"/>
</dbReference>
<organism evidence="5 6">
    <name type="scientific">Symbiodinium necroappetens</name>
    <dbReference type="NCBI Taxonomy" id="1628268"/>
    <lineage>
        <taxon>Eukaryota</taxon>
        <taxon>Sar</taxon>
        <taxon>Alveolata</taxon>
        <taxon>Dinophyceae</taxon>
        <taxon>Suessiales</taxon>
        <taxon>Symbiodiniaceae</taxon>
        <taxon>Symbiodinium</taxon>
    </lineage>
</organism>
<dbReference type="SUPFAM" id="SSF55811">
    <property type="entry name" value="Nudix"/>
    <property type="match status" value="1"/>
</dbReference>
<dbReference type="Proteomes" id="UP000601435">
    <property type="component" value="Unassembled WGS sequence"/>
</dbReference>
<keyword evidence="1" id="KW-0378">Hydrolase</keyword>
<dbReference type="InterPro" id="IPR045584">
    <property type="entry name" value="Pilin-like"/>
</dbReference>
<reference evidence="5" key="1">
    <citation type="submission" date="2021-02" db="EMBL/GenBank/DDBJ databases">
        <authorList>
            <person name="Dougan E. K."/>
            <person name="Rhodes N."/>
            <person name="Thang M."/>
            <person name="Chan C."/>
        </authorList>
    </citation>
    <scope>NUCLEOTIDE SEQUENCE</scope>
</reference>
<dbReference type="CDD" id="cd03424">
    <property type="entry name" value="NUDIX_ADPRase_Nudt5_UGPPase_Nudt14"/>
    <property type="match status" value="1"/>
</dbReference>
<dbReference type="Gene3D" id="3.90.79.10">
    <property type="entry name" value="Nucleoside Triphosphate Pyrophosphohydrolase"/>
    <property type="match status" value="1"/>
</dbReference>
<dbReference type="InterPro" id="IPR013545">
    <property type="entry name" value="T2SS_protein-GspG_C"/>
</dbReference>
<evidence type="ECO:0000313" key="5">
    <source>
        <dbReference type="EMBL" id="CAE7826326.1"/>
    </source>
</evidence>
<dbReference type="InterPro" id="IPR000086">
    <property type="entry name" value="NUDIX_hydrolase_dom"/>
</dbReference>
<feature type="compositionally biased region" description="Basic and acidic residues" evidence="2">
    <location>
        <begin position="186"/>
        <end position="200"/>
    </location>
</feature>
<feature type="region of interest" description="Disordered" evidence="2">
    <location>
        <begin position="180"/>
        <end position="215"/>
    </location>
</feature>
<dbReference type="Pfam" id="PF00293">
    <property type="entry name" value="NUDIX"/>
    <property type="match status" value="1"/>
</dbReference>
<feature type="compositionally biased region" description="Acidic residues" evidence="2">
    <location>
        <begin position="664"/>
        <end position="676"/>
    </location>
</feature>
<dbReference type="PANTHER" id="PTHR35757:SF1">
    <property type="entry name" value="THERMOSOME SUBUNIT GAMMA"/>
    <property type="match status" value="1"/>
</dbReference>
<dbReference type="PROSITE" id="PS00893">
    <property type="entry name" value="NUDIX_BOX"/>
    <property type="match status" value="1"/>
</dbReference>
<dbReference type="Pfam" id="PF08334">
    <property type="entry name" value="T2SSG"/>
    <property type="match status" value="1"/>
</dbReference>
<keyword evidence="6" id="KW-1185">Reference proteome</keyword>
<dbReference type="OrthoDB" id="10249920at2759"/>
<feature type="domain" description="Nudix hydrolase" evidence="4">
    <location>
        <begin position="443"/>
        <end position="571"/>
    </location>
</feature>
<gene>
    <name evidence="5" type="primary">nudF</name>
    <name evidence="5" type="ORF">SNEC2469_LOCUS24643</name>
</gene>
<comment type="caution">
    <text evidence="5">The sequence shown here is derived from an EMBL/GenBank/DDBJ whole genome shotgun (WGS) entry which is preliminary data.</text>
</comment>
<dbReference type="Pfam" id="PF04338">
    <property type="entry name" value="DUF481"/>
    <property type="match status" value="1"/>
</dbReference>